<dbReference type="AlphaFoldDB" id="A0A5J6SGL0"/>
<name>A0A5J6SGL0_9TELE</name>
<dbReference type="SUPFAM" id="SSF50630">
    <property type="entry name" value="Acid proteases"/>
    <property type="match status" value="1"/>
</dbReference>
<dbReference type="PROSITE" id="PS51767">
    <property type="entry name" value="PEPTIDASE_A1"/>
    <property type="match status" value="1"/>
</dbReference>
<keyword evidence="5" id="KW-0645">Protease</keyword>
<keyword evidence="2 4" id="KW-1015">Disulfide bond</keyword>
<dbReference type="EMBL" id="MH910621">
    <property type="protein sequence ID" value="QFF92507.1"/>
    <property type="molecule type" value="mRNA"/>
</dbReference>
<accession>A0A5J6SGL0</accession>
<keyword evidence="5" id="KW-0378">Hydrolase</keyword>
<reference evidence="8" key="1">
    <citation type="submission" date="2018-09" db="EMBL/GenBank/DDBJ databases">
        <title>The first report of cathepsin E gene in a teleost (Korean rose bitterling, Rhodeus uyekii).</title>
        <authorList>
            <person name="Kong H.J."/>
            <person name="Kim J.-W."/>
            <person name="Kim J.L."/>
            <person name="Cho J.Y."/>
            <person name="Kim D.-G."/>
            <person name="Nam B.-H."/>
            <person name="Kim Y.-O."/>
            <person name="Noh E.S."/>
            <person name="Kim E.-M."/>
            <person name="Noh J.K."/>
            <person name="Park J.Y."/>
        </authorList>
    </citation>
    <scope>NUCLEOTIDE SEQUENCE</scope>
</reference>
<dbReference type="Pfam" id="PF00026">
    <property type="entry name" value="Asp"/>
    <property type="match status" value="1"/>
</dbReference>
<dbReference type="InterPro" id="IPR012848">
    <property type="entry name" value="Aspartic_peptidase_N"/>
</dbReference>
<dbReference type="PANTHER" id="PTHR47966">
    <property type="entry name" value="BETA-SITE APP-CLEAVING ENZYME, ISOFORM A-RELATED"/>
    <property type="match status" value="1"/>
</dbReference>
<organism evidence="8">
    <name type="scientific">Rhodeus uyekii</name>
    <dbReference type="NCBI Taxonomy" id="339858"/>
    <lineage>
        <taxon>Eukaryota</taxon>
        <taxon>Metazoa</taxon>
        <taxon>Chordata</taxon>
        <taxon>Craniata</taxon>
        <taxon>Vertebrata</taxon>
        <taxon>Euteleostomi</taxon>
        <taxon>Actinopterygii</taxon>
        <taxon>Neopterygii</taxon>
        <taxon>Teleostei</taxon>
        <taxon>Ostariophysi</taxon>
        <taxon>Cypriniformes</taxon>
        <taxon>Acheilognathidae</taxon>
        <taxon>Rhodeus</taxon>
    </lineage>
</organism>
<dbReference type="InterPro" id="IPR021109">
    <property type="entry name" value="Peptidase_aspartic_dom_sf"/>
</dbReference>
<evidence type="ECO:0000256" key="6">
    <source>
        <dbReference type="SAM" id="SignalP"/>
    </source>
</evidence>
<dbReference type="Gene3D" id="2.60.40.1960">
    <property type="match status" value="1"/>
</dbReference>
<proteinExistence type="evidence at transcript level"/>
<evidence type="ECO:0000256" key="4">
    <source>
        <dbReference type="PIRSR" id="PIRSR601461-2"/>
    </source>
</evidence>
<feature type="disulfide bond" evidence="4">
    <location>
        <begin position="322"/>
        <end position="359"/>
    </location>
</feature>
<evidence type="ECO:0000259" key="7">
    <source>
        <dbReference type="PROSITE" id="PS51767"/>
    </source>
</evidence>
<comment type="similarity">
    <text evidence="1 5">Belongs to the peptidase A1 family.</text>
</comment>
<evidence type="ECO:0000256" key="1">
    <source>
        <dbReference type="ARBA" id="ARBA00007447"/>
    </source>
</evidence>
<sequence length="405" mass="45143">MRTSVILLGFLLGFAQALVRVPLSRMPSMRSRLRATHQLNEFLRDHQPDVFSRRYAQCYPTQHYLNTGGRAKERLYNFMDMQFFGQISLGKPEQNFTVVFDTGSSDLWIPSSYCVSEACVTHNKFKAFESSTYTQQGQLFGIHYGSGHLLGMMAREELKVGSLTVQDQAFGEALYEPSYSFVLFQFDGILGLGFPQLAQVLGSPVFDSMIKQGVLDEPVFSFYLKSNGSAFGGELLFGGVDEARFVPPIIWVPVTQKGYWQIRLNGVKIQGALRFCYDSNEGCQAIVDTGTSMIGGPERDILLLQQFIGATPSPGGEYILDCARISSLPAVSFLINGVEFPLTGEQYVRKELLNNKEICFSGFQAIDTLSSAGSFWILGDVFLSQYYSIYDRGHSRVGFAHLTAE</sequence>
<dbReference type="InterPro" id="IPR001969">
    <property type="entry name" value="Aspartic_peptidase_AS"/>
</dbReference>
<dbReference type="PRINTS" id="PR00792">
    <property type="entry name" value="PEPSIN"/>
</dbReference>
<dbReference type="Gene3D" id="2.40.70.10">
    <property type="entry name" value="Acid Proteases"/>
    <property type="match status" value="2"/>
</dbReference>
<protein>
    <submittedName>
        <fullName evidence="8">Cathepsin E</fullName>
    </submittedName>
</protein>
<feature type="disulfide bond" evidence="4">
    <location>
        <begin position="276"/>
        <end position="283"/>
    </location>
</feature>
<dbReference type="InterPro" id="IPR001461">
    <property type="entry name" value="Aspartic_peptidase_A1"/>
</dbReference>
<feature type="domain" description="Peptidase A1" evidence="7">
    <location>
        <begin position="83"/>
        <end position="400"/>
    </location>
</feature>
<keyword evidence="6" id="KW-0732">Signal</keyword>
<evidence type="ECO:0000256" key="2">
    <source>
        <dbReference type="ARBA" id="ARBA00023157"/>
    </source>
</evidence>
<feature type="active site" evidence="3">
    <location>
        <position position="288"/>
    </location>
</feature>
<dbReference type="FunFam" id="2.40.70.10:FF:000004">
    <property type="entry name" value="Pepsin A"/>
    <property type="match status" value="1"/>
</dbReference>
<evidence type="ECO:0000256" key="5">
    <source>
        <dbReference type="RuleBase" id="RU000454"/>
    </source>
</evidence>
<dbReference type="GO" id="GO:0006508">
    <property type="term" value="P:proteolysis"/>
    <property type="evidence" value="ECO:0007669"/>
    <property type="project" value="UniProtKB-KW"/>
</dbReference>
<dbReference type="FunFam" id="2.40.70.10:FF:000006">
    <property type="entry name" value="Cathepsin E"/>
    <property type="match status" value="1"/>
</dbReference>
<feature type="disulfide bond" evidence="4">
    <location>
        <begin position="114"/>
        <end position="119"/>
    </location>
</feature>
<dbReference type="InterPro" id="IPR033121">
    <property type="entry name" value="PEPTIDASE_A1"/>
</dbReference>
<dbReference type="GO" id="GO:0004190">
    <property type="term" value="F:aspartic-type endopeptidase activity"/>
    <property type="evidence" value="ECO:0007669"/>
    <property type="project" value="UniProtKB-KW"/>
</dbReference>
<dbReference type="PANTHER" id="PTHR47966:SF37">
    <property type="entry name" value="CATHEPSIN E-A-LIKE"/>
    <property type="match status" value="1"/>
</dbReference>
<evidence type="ECO:0000256" key="3">
    <source>
        <dbReference type="PIRSR" id="PIRSR601461-1"/>
    </source>
</evidence>
<dbReference type="PROSITE" id="PS00141">
    <property type="entry name" value="ASP_PROTEASE"/>
    <property type="match status" value="1"/>
</dbReference>
<keyword evidence="5" id="KW-0064">Aspartyl protease</keyword>
<dbReference type="Gene3D" id="6.10.140.60">
    <property type="match status" value="1"/>
</dbReference>
<feature type="active site" evidence="3">
    <location>
        <position position="101"/>
    </location>
</feature>
<evidence type="ECO:0000313" key="8">
    <source>
        <dbReference type="EMBL" id="QFF92507.1"/>
    </source>
</evidence>
<feature type="signal peptide" evidence="6">
    <location>
        <begin position="1"/>
        <end position="17"/>
    </location>
</feature>
<feature type="chain" id="PRO_5023852490" evidence="6">
    <location>
        <begin position="18"/>
        <end position="405"/>
    </location>
</feature>
<dbReference type="Pfam" id="PF07966">
    <property type="entry name" value="A1_Propeptide"/>
    <property type="match status" value="1"/>
</dbReference>